<dbReference type="InterPro" id="IPR003594">
    <property type="entry name" value="HATPase_dom"/>
</dbReference>
<gene>
    <name evidence="11" type="ORF">FH5T_12180</name>
    <name evidence="12" type="ORF">SAMN05444285_1182</name>
</gene>
<evidence type="ECO:0000313" key="11">
    <source>
        <dbReference type="EMBL" id="AHW60110.1"/>
    </source>
</evidence>
<dbReference type="GO" id="GO:0016020">
    <property type="term" value="C:membrane"/>
    <property type="evidence" value="ECO:0007669"/>
    <property type="project" value="InterPro"/>
</dbReference>
<dbReference type="HOGENOM" id="CLU_000445_20_6_10"/>
<dbReference type="SUPFAM" id="SSF55874">
    <property type="entry name" value="ATPase domain of HSP90 chaperone/DNA topoisomerase II/histidine kinase"/>
    <property type="match status" value="1"/>
</dbReference>
<dbReference type="AlphaFoldDB" id="X5DXZ3"/>
<comment type="catalytic activity">
    <reaction evidence="1">
        <text>ATP + protein L-histidine = ADP + protein N-phospho-L-histidine.</text>
        <dbReference type="EC" id="2.7.13.3"/>
    </reaction>
</comment>
<dbReference type="eggNOG" id="COG4585">
    <property type="taxonomic scope" value="Bacteria"/>
</dbReference>
<dbReference type="PANTHER" id="PTHR24421:SF10">
    <property type="entry name" value="NITRATE_NITRITE SENSOR PROTEIN NARQ"/>
    <property type="match status" value="1"/>
</dbReference>
<dbReference type="EMBL" id="CP007451">
    <property type="protein sequence ID" value="AHW60110.1"/>
    <property type="molecule type" value="Genomic_DNA"/>
</dbReference>
<dbReference type="GO" id="GO:0005524">
    <property type="term" value="F:ATP binding"/>
    <property type="evidence" value="ECO:0007669"/>
    <property type="project" value="UniProtKB-KW"/>
</dbReference>
<keyword evidence="3" id="KW-0597">Phosphoprotein</keyword>
<name>X5DXZ3_9BACT</name>
<keyword evidence="13" id="KW-1185">Reference proteome</keyword>
<dbReference type="InterPro" id="IPR036890">
    <property type="entry name" value="HATPase_C_sf"/>
</dbReference>
<evidence type="ECO:0000313" key="14">
    <source>
        <dbReference type="Proteomes" id="UP000181981"/>
    </source>
</evidence>
<dbReference type="CDD" id="cd16917">
    <property type="entry name" value="HATPase_UhpB-NarQ-NarX-like"/>
    <property type="match status" value="1"/>
</dbReference>
<dbReference type="Pfam" id="PF02518">
    <property type="entry name" value="HATPase_c"/>
    <property type="match status" value="1"/>
</dbReference>
<dbReference type="OrthoDB" id="9778366at2"/>
<evidence type="ECO:0000259" key="10">
    <source>
        <dbReference type="PROSITE" id="PS50109"/>
    </source>
</evidence>
<dbReference type="PROSITE" id="PS50109">
    <property type="entry name" value="HIS_KIN"/>
    <property type="match status" value="1"/>
</dbReference>
<reference evidence="11 13" key="1">
    <citation type="submission" date="2014-03" db="EMBL/GenBank/DDBJ databases">
        <title>Complete genome sequence of a deeply braunched marine Bacteroidia bacterium Draconibacterium orientale type strain FH5T.</title>
        <authorList>
            <person name="Li X."/>
            <person name="Wang X."/>
            <person name="Xie Z."/>
            <person name="Du Z."/>
            <person name="Chen G."/>
        </authorList>
    </citation>
    <scope>NUCLEOTIDE SEQUENCE [LARGE SCALE GENOMIC DNA]</scope>
    <source>
        <strain evidence="11 13">FH5</strain>
    </source>
</reference>
<dbReference type="Proteomes" id="UP000181981">
    <property type="component" value="Unassembled WGS sequence"/>
</dbReference>
<dbReference type="RefSeq" id="WP_051567840.1">
    <property type="nucleotide sequence ID" value="NZ_FOHT01000018.1"/>
</dbReference>
<feature type="transmembrane region" description="Helical" evidence="9">
    <location>
        <begin position="12"/>
        <end position="34"/>
    </location>
</feature>
<keyword evidence="9" id="KW-0472">Membrane</keyword>
<protein>
    <recommendedName>
        <fullName evidence="2">histidine kinase</fullName>
        <ecNumber evidence="2">2.7.13.3</ecNumber>
    </recommendedName>
</protein>
<dbReference type="InterPro" id="IPR005467">
    <property type="entry name" value="His_kinase_dom"/>
</dbReference>
<evidence type="ECO:0000256" key="4">
    <source>
        <dbReference type="ARBA" id="ARBA00022679"/>
    </source>
</evidence>
<keyword evidence="7" id="KW-0067">ATP-binding</keyword>
<keyword evidence="9" id="KW-1133">Transmembrane helix</keyword>
<reference evidence="12 14" key="2">
    <citation type="submission" date="2016-10" db="EMBL/GenBank/DDBJ databases">
        <authorList>
            <person name="de Groot N.N."/>
        </authorList>
    </citation>
    <scope>NUCLEOTIDE SEQUENCE [LARGE SCALE GENOMIC DNA]</scope>
    <source>
        <strain evidence="12 14">DSM 25947</strain>
    </source>
</reference>
<dbReference type="GO" id="GO:0046983">
    <property type="term" value="F:protein dimerization activity"/>
    <property type="evidence" value="ECO:0007669"/>
    <property type="project" value="InterPro"/>
</dbReference>
<dbReference type="EC" id="2.7.13.3" evidence="2"/>
<evidence type="ECO:0000256" key="6">
    <source>
        <dbReference type="ARBA" id="ARBA00022777"/>
    </source>
</evidence>
<keyword evidence="9" id="KW-0812">Transmembrane</keyword>
<dbReference type="GO" id="GO:0000155">
    <property type="term" value="F:phosphorelay sensor kinase activity"/>
    <property type="evidence" value="ECO:0007669"/>
    <property type="project" value="InterPro"/>
</dbReference>
<dbReference type="Proteomes" id="UP000023772">
    <property type="component" value="Chromosome"/>
</dbReference>
<evidence type="ECO:0000256" key="5">
    <source>
        <dbReference type="ARBA" id="ARBA00022741"/>
    </source>
</evidence>
<dbReference type="KEGG" id="dori:FH5T_12180"/>
<proteinExistence type="predicted"/>
<evidence type="ECO:0000256" key="7">
    <source>
        <dbReference type="ARBA" id="ARBA00022840"/>
    </source>
</evidence>
<dbReference type="InterPro" id="IPR011712">
    <property type="entry name" value="Sig_transdc_His_kin_sub3_dim/P"/>
</dbReference>
<evidence type="ECO:0000256" key="2">
    <source>
        <dbReference type="ARBA" id="ARBA00012438"/>
    </source>
</evidence>
<evidence type="ECO:0000313" key="12">
    <source>
        <dbReference type="EMBL" id="SET61713.1"/>
    </source>
</evidence>
<dbReference type="Pfam" id="PF07730">
    <property type="entry name" value="HisKA_3"/>
    <property type="match status" value="1"/>
</dbReference>
<keyword evidence="8" id="KW-0902">Two-component regulatory system</keyword>
<dbReference type="SMART" id="SM00387">
    <property type="entry name" value="HATPase_c"/>
    <property type="match status" value="1"/>
</dbReference>
<dbReference type="PANTHER" id="PTHR24421">
    <property type="entry name" value="NITRATE/NITRITE SENSOR PROTEIN NARX-RELATED"/>
    <property type="match status" value="1"/>
</dbReference>
<organism evidence="12 14">
    <name type="scientific">Draconibacterium orientale</name>
    <dbReference type="NCBI Taxonomy" id="1168034"/>
    <lineage>
        <taxon>Bacteria</taxon>
        <taxon>Pseudomonadati</taxon>
        <taxon>Bacteroidota</taxon>
        <taxon>Bacteroidia</taxon>
        <taxon>Marinilabiliales</taxon>
        <taxon>Prolixibacteraceae</taxon>
        <taxon>Draconibacterium</taxon>
    </lineage>
</organism>
<sequence>MEGTGNSEILLVYLIGTIGMLLLAGGLFFFFIAYQKRLLQKQLELNRVVQNQQEEIIKNTIQSQENERKRIARDLHDEVGAMLSVVKLTVGRIEKKAEGGKAKELATETKTYLDDVILQVRRISRSLLPPSLEKLGLYFALEELANWVNKSDQLAIECWKSGEQFRFDSKQELAVFRIVQELVNNAIKHAEASHILIDIRFAKQLVAVVVADDGKGFSPEEKMQTGLGLRNLESRSEMANAKFKMKSSPGKGTRAIIALQINE</sequence>
<accession>X5DXZ3</accession>
<evidence type="ECO:0000313" key="13">
    <source>
        <dbReference type="Proteomes" id="UP000023772"/>
    </source>
</evidence>
<dbReference type="InterPro" id="IPR050482">
    <property type="entry name" value="Sensor_HK_TwoCompSys"/>
</dbReference>
<feature type="domain" description="Histidine kinase" evidence="10">
    <location>
        <begin position="70"/>
        <end position="263"/>
    </location>
</feature>
<dbReference type="Gene3D" id="3.30.565.10">
    <property type="entry name" value="Histidine kinase-like ATPase, C-terminal domain"/>
    <property type="match status" value="1"/>
</dbReference>
<keyword evidence="4" id="KW-0808">Transferase</keyword>
<dbReference type="STRING" id="1168034.FH5T_12180"/>
<evidence type="ECO:0000256" key="3">
    <source>
        <dbReference type="ARBA" id="ARBA00022553"/>
    </source>
</evidence>
<evidence type="ECO:0000256" key="8">
    <source>
        <dbReference type="ARBA" id="ARBA00023012"/>
    </source>
</evidence>
<evidence type="ECO:0000256" key="9">
    <source>
        <dbReference type="SAM" id="Phobius"/>
    </source>
</evidence>
<dbReference type="Gene3D" id="1.20.5.1930">
    <property type="match status" value="1"/>
</dbReference>
<keyword evidence="5" id="KW-0547">Nucleotide-binding</keyword>
<keyword evidence="6 12" id="KW-0418">Kinase</keyword>
<evidence type="ECO:0000256" key="1">
    <source>
        <dbReference type="ARBA" id="ARBA00000085"/>
    </source>
</evidence>
<dbReference type="EMBL" id="FOHT01000018">
    <property type="protein sequence ID" value="SET61713.1"/>
    <property type="molecule type" value="Genomic_DNA"/>
</dbReference>